<name>A0AA39GLT7_SARSR</name>
<proteinExistence type="predicted"/>
<evidence type="ECO:0000313" key="3">
    <source>
        <dbReference type="Proteomes" id="UP001175261"/>
    </source>
</evidence>
<evidence type="ECO:0000256" key="1">
    <source>
        <dbReference type="SAM" id="MobiDB-lite"/>
    </source>
</evidence>
<dbReference type="AlphaFoldDB" id="A0AA39GLT7"/>
<gene>
    <name evidence="2" type="ORF">NLU13_3161</name>
</gene>
<feature type="region of interest" description="Disordered" evidence="1">
    <location>
        <begin position="271"/>
        <end position="304"/>
    </location>
</feature>
<protein>
    <submittedName>
        <fullName evidence="2">Uncharacterized protein</fullName>
    </submittedName>
</protein>
<feature type="compositionally biased region" description="Basic residues" evidence="1">
    <location>
        <begin position="149"/>
        <end position="161"/>
    </location>
</feature>
<feature type="compositionally biased region" description="Polar residues" evidence="1">
    <location>
        <begin position="131"/>
        <end position="145"/>
    </location>
</feature>
<organism evidence="2 3">
    <name type="scientific">Sarocladium strictum</name>
    <name type="common">Black bundle disease fungus</name>
    <name type="synonym">Acremonium strictum</name>
    <dbReference type="NCBI Taxonomy" id="5046"/>
    <lineage>
        <taxon>Eukaryota</taxon>
        <taxon>Fungi</taxon>
        <taxon>Dikarya</taxon>
        <taxon>Ascomycota</taxon>
        <taxon>Pezizomycotina</taxon>
        <taxon>Sordariomycetes</taxon>
        <taxon>Hypocreomycetidae</taxon>
        <taxon>Hypocreales</taxon>
        <taxon>Sarocladiaceae</taxon>
        <taxon>Sarocladium</taxon>
    </lineage>
</organism>
<feature type="compositionally biased region" description="Basic and acidic residues" evidence="1">
    <location>
        <begin position="650"/>
        <end position="669"/>
    </location>
</feature>
<feature type="region of interest" description="Disordered" evidence="1">
    <location>
        <begin position="477"/>
        <end position="502"/>
    </location>
</feature>
<reference evidence="2" key="1">
    <citation type="submission" date="2022-10" db="EMBL/GenBank/DDBJ databases">
        <title>Determination and structural analysis of whole genome sequence of Sarocladium strictum F4-1.</title>
        <authorList>
            <person name="Hu L."/>
            <person name="Jiang Y."/>
        </authorList>
    </citation>
    <scope>NUCLEOTIDE SEQUENCE</scope>
    <source>
        <strain evidence="2">F4-1</strain>
    </source>
</reference>
<feature type="compositionally biased region" description="Polar residues" evidence="1">
    <location>
        <begin position="177"/>
        <end position="199"/>
    </location>
</feature>
<keyword evidence="3" id="KW-1185">Reference proteome</keyword>
<evidence type="ECO:0000313" key="2">
    <source>
        <dbReference type="EMBL" id="KAK0389586.1"/>
    </source>
</evidence>
<dbReference type="EMBL" id="JAPDFR010000002">
    <property type="protein sequence ID" value="KAK0389586.1"/>
    <property type="molecule type" value="Genomic_DNA"/>
</dbReference>
<feature type="compositionally biased region" description="Polar residues" evidence="1">
    <location>
        <begin position="482"/>
        <end position="496"/>
    </location>
</feature>
<accession>A0AA39GLT7</accession>
<feature type="region of interest" description="Disordered" evidence="1">
    <location>
        <begin position="1"/>
        <end position="226"/>
    </location>
</feature>
<dbReference type="Proteomes" id="UP001175261">
    <property type="component" value="Unassembled WGS sequence"/>
</dbReference>
<comment type="caution">
    <text evidence="2">The sequence shown here is derived from an EMBL/GenBank/DDBJ whole genome shotgun (WGS) entry which is preliminary data.</text>
</comment>
<feature type="region of interest" description="Disordered" evidence="1">
    <location>
        <begin position="594"/>
        <end position="669"/>
    </location>
</feature>
<sequence>MKNHWKSASAARPSSGVVTNGGARLSKPSAQTVRGRISNPIPLGEPTEDDEFPMRQPGTGIASAAVEDRKDTTDASNSNQSGEDEKVPTRAPAEEGEQQAPEETPAVLPQDKAPEPRSSPVQPRQSEHRTNPSSTIRQSMISSDTGRTKSSKGQHEKKKSGLRGALGKLFGRKKKTNSVLVSEQSLTPAGSANQHQSDPSALRRTSSKREAARSASVPITQYDRALRSHSVGPDDVLAVDDARNSLAVEGGLVRRRVGTASTHLVGVRPTRDNDWVGLTPRPASTHGARSTTQESAKVDPGEIGRAITSDFSGLKRRSRSLSFLANVPLDEDGGQRRSTELRYWRESYEPNIMSPISSNAEDAETAPMSMDLPRMNEEISVGTPPQPFQFGDLATMNELAGMRITDAVSMDSRIGSLEARMHRLESVVTQLCDATPNFKPRVEPPTRVAPAIPDETASAYTLSIAPLKMSAYPASGREMRTSTRPSTQQSQLSKTSFGDAHTFVDSMPPRPVGHQFVSGNAKERPISTATIRGATSLPSLIKDGHKPFTIDHYTTLMALIDTERSARQALEAQVKVMGHQMAIMSKTIRIRNGRTNSTASGIQTSSFDVDEDDEDELQATLARHQGPTGAPHERGTAHDDDDDEEPFTTPHEEVKTFDEQLRNEEDRKVSARTLSLSRLTLGAAPR</sequence>
<feature type="compositionally biased region" description="Acidic residues" evidence="1">
    <location>
        <begin position="608"/>
        <end position="617"/>
    </location>
</feature>
<feature type="compositionally biased region" description="Polar residues" evidence="1">
    <location>
        <begin position="594"/>
        <end position="607"/>
    </location>
</feature>